<dbReference type="GO" id="GO:0046872">
    <property type="term" value="F:metal ion binding"/>
    <property type="evidence" value="ECO:0007669"/>
    <property type="project" value="UniProtKB-UniRule"/>
</dbReference>
<proteinExistence type="inferred from homology"/>
<keyword evidence="12" id="KW-0472">Membrane</keyword>
<evidence type="ECO:0000256" key="2">
    <source>
        <dbReference type="ARBA" id="ARBA00016337"/>
    </source>
</evidence>
<dbReference type="PANTHER" id="PTHR30040">
    <property type="entry name" value="THIAMINE BIOSYNTHESIS LIPOPROTEIN APBE"/>
    <property type="match status" value="1"/>
</dbReference>
<evidence type="ECO:0000256" key="3">
    <source>
        <dbReference type="ARBA" id="ARBA00022630"/>
    </source>
</evidence>
<sequence>MTKQKVIKNNKFNNALKIAAAALCAAAIVAIVIITGRQNADKAEKTLNTTVMGTTASITVYGRNGSDIIDDIMDLENNLDEKVISWRSDGSEVWNINHSYKAGEDYQISDELADVLERTLEISKDNGDLLDITIRPLAEVWGIESGSTNVPSQTDIDAALSAVDVTQVTCISAKNSSDGKSYVNIAREGMSLDFGAVGKGYGCDVAADYLEETSVTGACVALGGSIMVYGSKSDGSDWKIGVKDPRAGEGSIMGVISAKGGETLFVSTSGDYEKYFEKDGKRYHHILDPKTGYPAWKHTIAATVVCDNGLLSDALSTLCMLLDREAAMEAVNRYGAEAILIDDQMNVYVSDGLRDRFTLSGAGYSLIQE</sequence>
<keyword evidence="12" id="KW-0812">Transmembrane</keyword>
<dbReference type="InterPro" id="IPR024932">
    <property type="entry name" value="ApbE"/>
</dbReference>
<dbReference type="EC" id="2.7.1.180" evidence="1 10"/>
<evidence type="ECO:0000313" key="14">
    <source>
        <dbReference type="Proteomes" id="UP000283295"/>
    </source>
</evidence>
<evidence type="ECO:0000256" key="12">
    <source>
        <dbReference type="SAM" id="Phobius"/>
    </source>
</evidence>
<dbReference type="Gene3D" id="3.10.520.10">
    <property type="entry name" value="ApbE-like domains"/>
    <property type="match status" value="1"/>
</dbReference>
<comment type="caution">
    <text evidence="13">The sequence shown here is derived from an EMBL/GenBank/DDBJ whole genome shotgun (WGS) entry which is preliminary data.</text>
</comment>
<dbReference type="Pfam" id="PF02424">
    <property type="entry name" value="ApbE"/>
    <property type="match status" value="1"/>
</dbReference>
<dbReference type="EMBL" id="QRVK01000018">
    <property type="protein sequence ID" value="RGS41685.1"/>
    <property type="molecule type" value="Genomic_DNA"/>
</dbReference>
<evidence type="ECO:0000256" key="11">
    <source>
        <dbReference type="PIRSR" id="PIRSR006268-2"/>
    </source>
</evidence>
<feature type="binding site" evidence="11">
    <location>
        <position position="313"/>
    </location>
    <ligand>
        <name>Mg(2+)</name>
        <dbReference type="ChEBI" id="CHEBI:18420"/>
    </ligand>
</feature>
<keyword evidence="7 10" id="KW-0460">Magnesium</keyword>
<name>A0A412IRE9_9FIRM</name>
<gene>
    <name evidence="13" type="ORF">DWX94_08195</name>
</gene>
<dbReference type="AlphaFoldDB" id="A0A412IRE9"/>
<dbReference type="InterPro" id="IPR003374">
    <property type="entry name" value="ApbE-like_sf"/>
</dbReference>
<comment type="similarity">
    <text evidence="10">Belongs to the ApbE family.</text>
</comment>
<protein>
    <recommendedName>
        <fullName evidence="2 10">FAD:protein FMN transferase</fullName>
        <ecNumber evidence="1 10">2.7.1.180</ecNumber>
    </recommendedName>
    <alternativeName>
        <fullName evidence="8 10">Flavin transferase</fullName>
    </alternativeName>
</protein>
<keyword evidence="4 10" id="KW-0808">Transferase</keyword>
<comment type="catalytic activity">
    <reaction evidence="9 10">
        <text>L-threonyl-[protein] + FAD = FMN-L-threonyl-[protein] + AMP + H(+)</text>
        <dbReference type="Rhea" id="RHEA:36847"/>
        <dbReference type="Rhea" id="RHEA-COMP:11060"/>
        <dbReference type="Rhea" id="RHEA-COMP:11061"/>
        <dbReference type="ChEBI" id="CHEBI:15378"/>
        <dbReference type="ChEBI" id="CHEBI:30013"/>
        <dbReference type="ChEBI" id="CHEBI:57692"/>
        <dbReference type="ChEBI" id="CHEBI:74257"/>
        <dbReference type="ChEBI" id="CHEBI:456215"/>
        <dbReference type="EC" id="2.7.1.180"/>
    </reaction>
</comment>
<evidence type="ECO:0000256" key="4">
    <source>
        <dbReference type="ARBA" id="ARBA00022679"/>
    </source>
</evidence>
<accession>A0A412IRE9</accession>
<keyword evidence="6 10" id="KW-0274">FAD</keyword>
<keyword evidence="5 10" id="KW-0479">Metal-binding</keyword>
<dbReference type="OrthoDB" id="9778595at2"/>
<dbReference type="SUPFAM" id="SSF143631">
    <property type="entry name" value="ApbE-like"/>
    <property type="match status" value="1"/>
</dbReference>
<evidence type="ECO:0000256" key="8">
    <source>
        <dbReference type="ARBA" id="ARBA00031306"/>
    </source>
</evidence>
<dbReference type="GO" id="GO:0016740">
    <property type="term" value="F:transferase activity"/>
    <property type="evidence" value="ECO:0007669"/>
    <property type="project" value="UniProtKB-UniRule"/>
</dbReference>
<feature type="transmembrane region" description="Helical" evidence="12">
    <location>
        <begin position="12"/>
        <end position="34"/>
    </location>
</feature>
<feature type="binding site" evidence="11">
    <location>
        <position position="317"/>
    </location>
    <ligand>
        <name>Mg(2+)</name>
        <dbReference type="ChEBI" id="CHEBI:18420"/>
    </ligand>
</feature>
<evidence type="ECO:0000256" key="7">
    <source>
        <dbReference type="ARBA" id="ARBA00022842"/>
    </source>
</evidence>
<evidence type="ECO:0000256" key="5">
    <source>
        <dbReference type="ARBA" id="ARBA00022723"/>
    </source>
</evidence>
<evidence type="ECO:0000256" key="9">
    <source>
        <dbReference type="ARBA" id="ARBA00048540"/>
    </source>
</evidence>
<keyword evidence="12" id="KW-1133">Transmembrane helix</keyword>
<evidence type="ECO:0000313" key="13">
    <source>
        <dbReference type="EMBL" id="RGS41685.1"/>
    </source>
</evidence>
<keyword evidence="3 10" id="KW-0285">Flavoprotein</keyword>
<evidence type="ECO:0000256" key="10">
    <source>
        <dbReference type="PIRNR" id="PIRNR006268"/>
    </source>
</evidence>
<dbReference type="PIRSF" id="PIRSF006268">
    <property type="entry name" value="ApbE"/>
    <property type="match status" value="1"/>
</dbReference>
<organism evidence="13 14">
    <name type="scientific">Coprococcus eutactus</name>
    <dbReference type="NCBI Taxonomy" id="33043"/>
    <lineage>
        <taxon>Bacteria</taxon>
        <taxon>Bacillati</taxon>
        <taxon>Bacillota</taxon>
        <taxon>Clostridia</taxon>
        <taxon>Lachnospirales</taxon>
        <taxon>Lachnospiraceae</taxon>
        <taxon>Coprococcus</taxon>
    </lineage>
</organism>
<feature type="binding site" evidence="11">
    <location>
        <position position="196"/>
    </location>
    <ligand>
        <name>Mg(2+)</name>
        <dbReference type="ChEBI" id="CHEBI:18420"/>
    </ligand>
</feature>
<evidence type="ECO:0000256" key="6">
    <source>
        <dbReference type="ARBA" id="ARBA00022827"/>
    </source>
</evidence>
<comment type="cofactor">
    <cofactor evidence="11">
        <name>Mg(2+)</name>
        <dbReference type="ChEBI" id="CHEBI:18420"/>
    </cofactor>
    <cofactor evidence="11">
        <name>Mn(2+)</name>
        <dbReference type="ChEBI" id="CHEBI:29035"/>
    </cofactor>
    <text evidence="11">Magnesium. Can also use manganese.</text>
</comment>
<reference evidence="13 14" key="1">
    <citation type="submission" date="2018-08" db="EMBL/GenBank/DDBJ databases">
        <title>A genome reference for cultivated species of the human gut microbiota.</title>
        <authorList>
            <person name="Zou Y."/>
            <person name="Xue W."/>
            <person name="Luo G."/>
        </authorList>
    </citation>
    <scope>NUCLEOTIDE SEQUENCE [LARGE SCALE GENOMIC DNA]</scope>
    <source>
        <strain evidence="13 14">AF22-21</strain>
    </source>
</reference>
<dbReference type="PANTHER" id="PTHR30040:SF2">
    <property type="entry name" value="FAD:PROTEIN FMN TRANSFERASE"/>
    <property type="match status" value="1"/>
</dbReference>
<dbReference type="Proteomes" id="UP000283295">
    <property type="component" value="Unassembled WGS sequence"/>
</dbReference>
<evidence type="ECO:0000256" key="1">
    <source>
        <dbReference type="ARBA" id="ARBA00011955"/>
    </source>
</evidence>